<evidence type="ECO:0000259" key="1">
    <source>
        <dbReference type="SMART" id="SM00382"/>
    </source>
</evidence>
<gene>
    <name evidence="2" type="ORF">Cylst_1920</name>
</gene>
<dbReference type="InterPro" id="IPR054472">
    <property type="entry name" value="WHD"/>
</dbReference>
<organism evidence="2 3">
    <name type="scientific">Cylindrospermum stagnale PCC 7417</name>
    <dbReference type="NCBI Taxonomy" id="56107"/>
    <lineage>
        <taxon>Bacteria</taxon>
        <taxon>Bacillati</taxon>
        <taxon>Cyanobacteriota</taxon>
        <taxon>Cyanophyceae</taxon>
        <taxon>Nostocales</taxon>
        <taxon>Nostocaceae</taxon>
        <taxon>Cylindrospermum</taxon>
    </lineage>
</organism>
<dbReference type="PANTHER" id="PTHR46411:SF3">
    <property type="entry name" value="AAA+ ATPASE DOMAIN-CONTAINING PROTEIN"/>
    <property type="match status" value="1"/>
</dbReference>
<dbReference type="GO" id="GO:0005524">
    <property type="term" value="F:ATP binding"/>
    <property type="evidence" value="ECO:0007669"/>
    <property type="project" value="InterPro"/>
</dbReference>
<dbReference type="PANTHER" id="PTHR46411">
    <property type="entry name" value="FAMILY ATPASE, PUTATIVE-RELATED"/>
    <property type="match status" value="1"/>
</dbReference>
<dbReference type="SMART" id="SM00382">
    <property type="entry name" value="AAA"/>
    <property type="match status" value="1"/>
</dbReference>
<dbReference type="Gene3D" id="3.40.50.300">
    <property type="entry name" value="P-loop containing nucleotide triphosphate hydrolases"/>
    <property type="match status" value="1"/>
</dbReference>
<dbReference type="Pfam" id="PF00004">
    <property type="entry name" value="AAA"/>
    <property type="match status" value="1"/>
</dbReference>
<feature type="domain" description="AAA+ ATPase" evidence="1">
    <location>
        <begin position="450"/>
        <end position="584"/>
    </location>
</feature>
<accession>K9WWI4</accession>
<dbReference type="RefSeq" id="WP_015207425.1">
    <property type="nucleotide sequence ID" value="NC_019757.1"/>
</dbReference>
<dbReference type="EMBL" id="CP003642">
    <property type="protein sequence ID" value="AFZ24169.1"/>
    <property type="molecule type" value="Genomic_DNA"/>
</dbReference>
<dbReference type="STRING" id="56107.Cylst_1920"/>
<dbReference type="InterPro" id="IPR003593">
    <property type="entry name" value="AAA+_ATPase"/>
</dbReference>
<dbReference type="InterPro" id="IPR003959">
    <property type="entry name" value="ATPase_AAA_core"/>
</dbReference>
<dbReference type="OrthoDB" id="9806903at2"/>
<sequence>MKSQILTNNLQLTTDNFEWYEANQGYLSSALAVVRNALAEEDVNKKSPQLMTPLPHLAPPALITLCDTFDLSDFERGVLLLCAGMELDASWGPLCANARGNHPKQPYPTFSLGMILPGAYWGALAPTAPLRRWQLIEISEGAALTLSPLRINERVLHYLILGDKHLDERLRGIVEPLAATSETHVPSHWQLAKQVATTWIQAPEGAGFPVVQLCGDEVGSKRAIASTACKDLNLNLYIMSAGAIFSLRNSEINDLLRLWEREAILTNSALLLDCDEVRIIDPARDQAIAQLIDNISSALIITSRDRRRSLQRPLINIEVHKPSAPEQRQIWQNVLGETATSLNGNVETLVSHFSLNAATIHTVWAEARGKSKIENSDNSELSTILWDTCRSQARPRLNDLAQPIEAGSTWDDLVLPEAQRQVLRDIAAHVRQRAKVYEKWGFGNKGGRGLGISALFAGASGTGKTMAAEVIADELRLDLYRIDLSQVVSKYIGETEKNLRQVFDAAEVGGAILLFDEADALFGKRSEVKDSHDRHANIEVGYLLQRMEAYRGLAILTTNLKNSLDQAFMRRIRFIVQFPFPDINQRAEIWQRIFPKATPTQGLDANKLAKLNVSGGNIRNIALNAAFLAADAGEPVEMKHILQAAKSEYAKLERPMTDTEVKGWV</sequence>
<dbReference type="Pfam" id="PF22977">
    <property type="entry name" value="WHD"/>
    <property type="match status" value="1"/>
</dbReference>
<dbReference type="GO" id="GO:0016887">
    <property type="term" value="F:ATP hydrolysis activity"/>
    <property type="evidence" value="ECO:0007669"/>
    <property type="project" value="InterPro"/>
</dbReference>
<name>K9WWI4_9NOST</name>
<protein>
    <submittedName>
        <fullName evidence="2">AAA+ family ATPase</fullName>
    </submittedName>
</protein>
<dbReference type="eggNOG" id="COG0464">
    <property type="taxonomic scope" value="Bacteria"/>
</dbReference>
<dbReference type="AlphaFoldDB" id="K9WWI4"/>
<keyword evidence="3" id="KW-1185">Reference proteome</keyword>
<dbReference type="KEGG" id="csg:Cylst_1920"/>
<dbReference type="SUPFAM" id="SSF52540">
    <property type="entry name" value="P-loop containing nucleoside triphosphate hydrolases"/>
    <property type="match status" value="1"/>
</dbReference>
<evidence type="ECO:0000313" key="2">
    <source>
        <dbReference type="EMBL" id="AFZ24169.1"/>
    </source>
</evidence>
<dbReference type="PATRIC" id="fig|56107.3.peg.2133"/>
<dbReference type="CDD" id="cd19481">
    <property type="entry name" value="RecA-like_protease"/>
    <property type="match status" value="1"/>
</dbReference>
<dbReference type="HOGENOM" id="CLU_016564_1_0_3"/>
<dbReference type="InterPro" id="IPR027417">
    <property type="entry name" value="P-loop_NTPase"/>
</dbReference>
<reference evidence="2 3" key="1">
    <citation type="submission" date="2012-06" db="EMBL/GenBank/DDBJ databases">
        <title>Finished chromosome of genome of Cylindrospermum stagnale PCC 7417.</title>
        <authorList>
            <consortium name="US DOE Joint Genome Institute"/>
            <person name="Gugger M."/>
            <person name="Coursin T."/>
            <person name="Rippka R."/>
            <person name="Tandeau De Marsac N."/>
            <person name="Huntemann M."/>
            <person name="Wei C.-L."/>
            <person name="Han J."/>
            <person name="Detter J.C."/>
            <person name="Han C."/>
            <person name="Tapia R."/>
            <person name="Chen A."/>
            <person name="Kyrpides N."/>
            <person name="Mavromatis K."/>
            <person name="Markowitz V."/>
            <person name="Szeto E."/>
            <person name="Ivanova N."/>
            <person name="Pagani I."/>
            <person name="Pati A."/>
            <person name="Goodwin L."/>
            <person name="Nordberg H.P."/>
            <person name="Cantor M.N."/>
            <person name="Hua S.X."/>
            <person name="Woyke T."/>
            <person name="Kerfeld C.A."/>
        </authorList>
    </citation>
    <scope>NUCLEOTIDE SEQUENCE [LARGE SCALE GENOMIC DNA]</scope>
    <source>
        <strain evidence="2 3">PCC 7417</strain>
    </source>
</reference>
<proteinExistence type="predicted"/>
<evidence type="ECO:0000313" key="3">
    <source>
        <dbReference type="Proteomes" id="UP000010475"/>
    </source>
</evidence>
<dbReference type="Proteomes" id="UP000010475">
    <property type="component" value="Chromosome"/>
</dbReference>